<name>A0A6G1GT44_9PEZI</name>
<sequence length="650" mass="75108">MGRLNDHYRRVKEAGKTLVVRTISKIKRKDDGAPCKADSLMDSHNGTHLEVVKKEKTNEVVSERVVTTNGSVQLKDEPVAHKGVRVRDFADIGHIEDIEEDNRDSPRKLPDDPNALQEEKVATGPEHVQKALAGNEEVLTGDEERKHDSASEDNMAITFTTTQTASPTSSPHASPYGSPHRRMLSRVHSGPICISMEGPRIDTVREQDGVITWTRGPGYWRPEWLNDPSLDSVREMIKPHLRSCGIIISELDPVEVKFFADGMWNKLFEVSVSDCLRGTRSYILRLAMPVCPWFKTQSEVATMEYVRCHTEIPIPRVFAFDSSGKSSLGLEWILMEKMEGEDYSKKEGDVSFDARAELHRTVASWKHQLSQLKFDQIGSIYRQWDPSKPHFNEFRLGPIVDEHFTENGRVHYPVYRGPFNATIDYYREFLHILQIEVHDTRTKETCEKSQKYCNWWMASPKERLKAGEPEPEIVHTQYKNLGYLSNASRAVIRLLEVLPLFPSEHRSLEKGSTHLHHPDIHANNILVNDEGRAIALIDWEFIYTETFASVYAYPKFINDDDIEELEPWTESGPKPGWRLEEERTWEEKLLRDAYEKWFDEEGSEYLNKAKEVDEDLDELARLLVNEEYFKGDEEELVDRMKARCWWHVSQ</sequence>
<gene>
    <name evidence="3" type="ORF">K402DRAFT_396116</name>
</gene>
<evidence type="ECO:0000313" key="3">
    <source>
        <dbReference type="EMBL" id="KAF1983918.1"/>
    </source>
</evidence>
<feature type="compositionally biased region" description="Low complexity" evidence="1">
    <location>
        <begin position="156"/>
        <end position="175"/>
    </location>
</feature>
<feature type="region of interest" description="Disordered" evidence="1">
    <location>
        <begin position="132"/>
        <end position="182"/>
    </location>
</feature>
<dbReference type="AlphaFoldDB" id="A0A6G1GT44"/>
<organism evidence="3 4">
    <name type="scientific">Aulographum hederae CBS 113979</name>
    <dbReference type="NCBI Taxonomy" id="1176131"/>
    <lineage>
        <taxon>Eukaryota</taxon>
        <taxon>Fungi</taxon>
        <taxon>Dikarya</taxon>
        <taxon>Ascomycota</taxon>
        <taxon>Pezizomycotina</taxon>
        <taxon>Dothideomycetes</taxon>
        <taxon>Pleosporomycetidae</taxon>
        <taxon>Aulographales</taxon>
        <taxon>Aulographaceae</taxon>
    </lineage>
</organism>
<evidence type="ECO:0000313" key="4">
    <source>
        <dbReference type="Proteomes" id="UP000800041"/>
    </source>
</evidence>
<keyword evidence="4" id="KW-1185">Reference proteome</keyword>
<dbReference type="Gene3D" id="3.90.1200.10">
    <property type="match status" value="1"/>
</dbReference>
<reference evidence="3" key="1">
    <citation type="journal article" date="2020" name="Stud. Mycol.">
        <title>101 Dothideomycetes genomes: a test case for predicting lifestyles and emergence of pathogens.</title>
        <authorList>
            <person name="Haridas S."/>
            <person name="Albert R."/>
            <person name="Binder M."/>
            <person name="Bloem J."/>
            <person name="Labutti K."/>
            <person name="Salamov A."/>
            <person name="Andreopoulos B."/>
            <person name="Baker S."/>
            <person name="Barry K."/>
            <person name="Bills G."/>
            <person name="Bluhm B."/>
            <person name="Cannon C."/>
            <person name="Castanera R."/>
            <person name="Culley D."/>
            <person name="Daum C."/>
            <person name="Ezra D."/>
            <person name="Gonzalez J."/>
            <person name="Henrissat B."/>
            <person name="Kuo A."/>
            <person name="Liang C."/>
            <person name="Lipzen A."/>
            <person name="Lutzoni F."/>
            <person name="Magnuson J."/>
            <person name="Mondo S."/>
            <person name="Nolan M."/>
            <person name="Ohm R."/>
            <person name="Pangilinan J."/>
            <person name="Park H.-J."/>
            <person name="Ramirez L."/>
            <person name="Alfaro M."/>
            <person name="Sun H."/>
            <person name="Tritt A."/>
            <person name="Yoshinaga Y."/>
            <person name="Zwiers L.-H."/>
            <person name="Turgeon B."/>
            <person name="Goodwin S."/>
            <person name="Spatafora J."/>
            <person name="Crous P."/>
            <person name="Grigoriev I."/>
        </authorList>
    </citation>
    <scope>NUCLEOTIDE SEQUENCE</scope>
    <source>
        <strain evidence="3">CBS 113979</strain>
    </source>
</reference>
<dbReference type="EMBL" id="ML977171">
    <property type="protein sequence ID" value="KAF1983918.1"/>
    <property type="molecule type" value="Genomic_DNA"/>
</dbReference>
<dbReference type="PANTHER" id="PTHR21310">
    <property type="entry name" value="AMINOGLYCOSIDE PHOSPHOTRANSFERASE-RELATED-RELATED"/>
    <property type="match status" value="1"/>
</dbReference>
<dbReference type="PANTHER" id="PTHR21310:SF13">
    <property type="entry name" value="AMINOGLYCOSIDE PHOSPHOTRANSFERASE DOMAIN-CONTAINING PROTEIN"/>
    <property type="match status" value="1"/>
</dbReference>
<evidence type="ECO:0000256" key="1">
    <source>
        <dbReference type="SAM" id="MobiDB-lite"/>
    </source>
</evidence>
<dbReference type="SUPFAM" id="SSF56112">
    <property type="entry name" value="Protein kinase-like (PK-like)"/>
    <property type="match status" value="1"/>
</dbReference>
<proteinExistence type="predicted"/>
<dbReference type="InterPro" id="IPR051678">
    <property type="entry name" value="AGP_Transferase"/>
</dbReference>
<dbReference type="Pfam" id="PF01636">
    <property type="entry name" value="APH"/>
    <property type="match status" value="1"/>
</dbReference>
<dbReference type="Proteomes" id="UP000800041">
    <property type="component" value="Unassembled WGS sequence"/>
</dbReference>
<dbReference type="InterPro" id="IPR011009">
    <property type="entry name" value="Kinase-like_dom_sf"/>
</dbReference>
<dbReference type="OrthoDB" id="2906425at2759"/>
<protein>
    <recommendedName>
        <fullName evidence="2">Aminoglycoside phosphotransferase domain-containing protein</fullName>
    </recommendedName>
</protein>
<feature type="domain" description="Aminoglycoside phosphotransferase" evidence="2">
    <location>
        <begin position="278"/>
        <end position="541"/>
    </location>
</feature>
<evidence type="ECO:0000259" key="2">
    <source>
        <dbReference type="Pfam" id="PF01636"/>
    </source>
</evidence>
<dbReference type="InterPro" id="IPR002575">
    <property type="entry name" value="Aminoglycoside_PTrfase"/>
</dbReference>
<accession>A0A6G1GT44</accession>